<feature type="binding site" evidence="8">
    <location>
        <position position="189"/>
    </location>
    <ligand>
        <name>ATP</name>
        <dbReference type="ChEBI" id="CHEBI:30616"/>
    </ligand>
</feature>
<feature type="binding site" evidence="8">
    <location>
        <position position="138"/>
    </location>
    <ligand>
        <name>ATP</name>
        <dbReference type="ChEBI" id="CHEBI:30616"/>
    </ligand>
</feature>
<evidence type="ECO:0000256" key="3">
    <source>
        <dbReference type="ARBA" id="ARBA00022695"/>
    </source>
</evidence>
<keyword evidence="2 8" id="KW-0808">Transferase</keyword>
<dbReference type="EC" id="2.7.7.108" evidence="8"/>
<dbReference type="PANTHER" id="PTHR32057">
    <property type="entry name" value="PROTEIN ADENYLYLTRANSFERASE SELO, MITOCHONDRIAL"/>
    <property type="match status" value="1"/>
</dbReference>
<feature type="binding site" evidence="8">
    <location>
        <position position="103"/>
    </location>
    <ligand>
        <name>ATP</name>
        <dbReference type="ChEBI" id="CHEBI:30616"/>
    </ligand>
</feature>
<dbReference type="GO" id="GO:0070733">
    <property type="term" value="F:AMPylase activity"/>
    <property type="evidence" value="ECO:0007669"/>
    <property type="project" value="UniProtKB-EC"/>
</dbReference>
<gene>
    <name evidence="8" type="primary">ydiU</name>
    <name evidence="8" type="synonym">selO</name>
    <name evidence="9" type="ORF">CDN99_02645</name>
</gene>
<comment type="similarity">
    <text evidence="1 8">Belongs to the SELO family.</text>
</comment>
<keyword evidence="4 8" id="KW-0479">Metal-binding</keyword>
<feature type="binding site" evidence="8">
    <location>
        <position position="106"/>
    </location>
    <ligand>
        <name>ATP</name>
        <dbReference type="ChEBI" id="CHEBI:30616"/>
    </ligand>
</feature>
<comment type="catalytic activity">
    <reaction evidence="8">
        <text>L-tyrosyl-[protein] + UTP = O-(5'-uridylyl)-L-tyrosyl-[protein] + diphosphate</text>
        <dbReference type="Rhea" id="RHEA:83887"/>
        <dbReference type="Rhea" id="RHEA-COMP:10136"/>
        <dbReference type="Rhea" id="RHEA-COMP:20238"/>
        <dbReference type="ChEBI" id="CHEBI:33019"/>
        <dbReference type="ChEBI" id="CHEBI:46398"/>
        <dbReference type="ChEBI" id="CHEBI:46858"/>
        <dbReference type="ChEBI" id="CHEBI:90602"/>
    </reaction>
</comment>
<dbReference type="NCBIfam" id="NF000658">
    <property type="entry name" value="PRK00029.1"/>
    <property type="match status" value="1"/>
</dbReference>
<comment type="caution">
    <text evidence="9">The sequence shown here is derived from an EMBL/GenBank/DDBJ whole genome shotgun (WGS) entry which is preliminary data.</text>
</comment>
<keyword evidence="7 8" id="KW-0460">Magnesium</keyword>
<dbReference type="RefSeq" id="WP_088382542.1">
    <property type="nucleotide sequence ID" value="NZ_NIOF01000001.1"/>
</dbReference>
<evidence type="ECO:0000256" key="6">
    <source>
        <dbReference type="ARBA" id="ARBA00022840"/>
    </source>
</evidence>
<evidence type="ECO:0000256" key="8">
    <source>
        <dbReference type="HAMAP-Rule" id="MF_00692"/>
    </source>
</evidence>
<feature type="binding site" evidence="8">
    <location>
        <position position="196"/>
    </location>
    <ligand>
        <name>ATP</name>
        <dbReference type="ChEBI" id="CHEBI:30616"/>
    </ligand>
</feature>
<feature type="binding site" evidence="8">
    <location>
        <position position="105"/>
    </location>
    <ligand>
        <name>ATP</name>
        <dbReference type="ChEBI" id="CHEBI:30616"/>
    </ligand>
</feature>
<dbReference type="PANTHER" id="PTHR32057:SF14">
    <property type="entry name" value="PROTEIN ADENYLYLTRANSFERASE SELO, MITOCHONDRIAL"/>
    <property type="match status" value="1"/>
</dbReference>
<dbReference type="GO" id="GO:0005524">
    <property type="term" value="F:ATP binding"/>
    <property type="evidence" value="ECO:0007669"/>
    <property type="project" value="UniProtKB-UniRule"/>
</dbReference>
<feature type="binding site" evidence="8">
    <location>
        <position position="125"/>
    </location>
    <ligand>
        <name>ATP</name>
        <dbReference type="ChEBI" id="CHEBI:30616"/>
    </ligand>
</feature>
<evidence type="ECO:0000256" key="4">
    <source>
        <dbReference type="ARBA" id="ARBA00022723"/>
    </source>
</evidence>
<evidence type="ECO:0000256" key="2">
    <source>
        <dbReference type="ARBA" id="ARBA00022679"/>
    </source>
</evidence>
<organism evidence="9 10">
    <name type="scientific">Roseateles aquatilis</name>
    <dbReference type="NCBI Taxonomy" id="431061"/>
    <lineage>
        <taxon>Bacteria</taxon>
        <taxon>Pseudomonadati</taxon>
        <taxon>Pseudomonadota</taxon>
        <taxon>Betaproteobacteria</taxon>
        <taxon>Burkholderiales</taxon>
        <taxon>Sphaerotilaceae</taxon>
        <taxon>Roseateles</taxon>
    </lineage>
</organism>
<proteinExistence type="inferred from homology"/>
<dbReference type="Proteomes" id="UP000197468">
    <property type="component" value="Unassembled WGS sequence"/>
</dbReference>
<protein>
    <recommendedName>
        <fullName evidence="8">Protein nucleotidyltransferase YdiU</fullName>
        <ecNumber evidence="8">2.7.7.-</ecNumber>
    </recommendedName>
    <alternativeName>
        <fullName evidence="8">Protein adenylyltransferase YdiU</fullName>
        <ecNumber evidence="8">2.7.7.108</ecNumber>
    </alternativeName>
    <alternativeName>
        <fullName evidence="8">Protein uridylyltransferase YdiU</fullName>
        <ecNumber evidence="8">2.7.7.-</ecNumber>
    </alternativeName>
</protein>
<keyword evidence="5 8" id="KW-0547">Nucleotide-binding</keyword>
<feature type="active site" description="Proton acceptor" evidence="8">
    <location>
        <position position="265"/>
    </location>
</feature>
<dbReference type="GO" id="GO:0000287">
    <property type="term" value="F:magnesium ion binding"/>
    <property type="evidence" value="ECO:0007669"/>
    <property type="project" value="UniProtKB-UniRule"/>
</dbReference>
<comment type="catalytic activity">
    <reaction evidence="8">
        <text>L-tyrosyl-[protein] + ATP = O-(5'-adenylyl)-L-tyrosyl-[protein] + diphosphate</text>
        <dbReference type="Rhea" id="RHEA:54288"/>
        <dbReference type="Rhea" id="RHEA-COMP:10136"/>
        <dbReference type="Rhea" id="RHEA-COMP:13846"/>
        <dbReference type="ChEBI" id="CHEBI:30616"/>
        <dbReference type="ChEBI" id="CHEBI:33019"/>
        <dbReference type="ChEBI" id="CHEBI:46858"/>
        <dbReference type="ChEBI" id="CHEBI:83624"/>
        <dbReference type="EC" id="2.7.7.108"/>
    </reaction>
</comment>
<evidence type="ECO:0000256" key="5">
    <source>
        <dbReference type="ARBA" id="ARBA00022741"/>
    </source>
</evidence>
<comment type="cofactor">
    <cofactor evidence="8">
        <name>Mg(2+)</name>
        <dbReference type="ChEBI" id="CHEBI:18420"/>
    </cofactor>
    <cofactor evidence="8">
        <name>Mn(2+)</name>
        <dbReference type="ChEBI" id="CHEBI:29035"/>
    </cofactor>
</comment>
<comment type="catalytic activity">
    <reaction evidence="8">
        <text>L-threonyl-[protein] + ATP = 3-O-(5'-adenylyl)-L-threonyl-[protein] + diphosphate</text>
        <dbReference type="Rhea" id="RHEA:54292"/>
        <dbReference type="Rhea" id="RHEA-COMP:11060"/>
        <dbReference type="Rhea" id="RHEA-COMP:13847"/>
        <dbReference type="ChEBI" id="CHEBI:30013"/>
        <dbReference type="ChEBI" id="CHEBI:30616"/>
        <dbReference type="ChEBI" id="CHEBI:33019"/>
        <dbReference type="ChEBI" id="CHEBI:138113"/>
        <dbReference type="EC" id="2.7.7.108"/>
    </reaction>
</comment>
<comment type="catalytic activity">
    <reaction evidence="8">
        <text>L-seryl-[protein] + UTP = O-(5'-uridylyl)-L-seryl-[protein] + diphosphate</text>
        <dbReference type="Rhea" id="RHEA:64604"/>
        <dbReference type="Rhea" id="RHEA-COMP:9863"/>
        <dbReference type="Rhea" id="RHEA-COMP:16635"/>
        <dbReference type="ChEBI" id="CHEBI:29999"/>
        <dbReference type="ChEBI" id="CHEBI:33019"/>
        <dbReference type="ChEBI" id="CHEBI:46398"/>
        <dbReference type="ChEBI" id="CHEBI:156051"/>
    </reaction>
</comment>
<evidence type="ECO:0000256" key="7">
    <source>
        <dbReference type="ARBA" id="ARBA00022842"/>
    </source>
</evidence>
<feature type="binding site" evidence="8">
    <location>
        <position position="275"/>
    </location>
    <ligand>
        <name>Mg(2+)</name>
        <dbReference type="ChEBI" id="CHEBI:18420"/>
    </ligand>
</feature>
<reference evidence="9 10" key="1">
    <citation type="journal article" date="2008" name="Int. J. Syst. Evol. Microbiol.">
        <title>Description of Roseateles aquatilis sp. nov. and Roseateles terrae sp. nov., in the class Betaproteobacteria, and emended description of the genus Roseateles.</title>
        <authorList>
            <person name="Gomila M."/>
            <person name="Bowien B."/>
            <person name="Falsen E."/>
            <person name="Moore E.R."/>
            <person name="Lalucat J."/>
        </authorList>
    </citation>
    <scope>NUCLEOTIDE SEQUENCE [LARGE SCALE GENOMIC DNA]</scope>
    <source>
        <strain evidence="9 10">CCUG 48205</strain>
    </source>
</reference>
<evidence type="ECO:0000313" key="10">
    <source>
        <dbReference type="Proteomes" id="UP000197468"/>
    </source>
</evidence>
<dbReference type="InterPro" id="IPR003846">
    <property type="entry name" value="SelO"/>
</dbReference>
<dbReference type="HAMAP" id="MF_00692">
    <property type="entry name" value="SelO"/>
    <property type="match status" value="1"/>
</dbReference>
<dbReference type="AlphaFoldDB" id="A0A246JLB1"/>
<evidence type="ECO:0000313" key="9">
    <source>
        <dbReference type="EMBL" id="OWQ93397.1"/>
    </source>
</evidence>
<sequence>MNAPETTAPALDGFEGADAARWTHRYASLGPDFFTELPGSGLPDPQWVATSPDCAALLGWSPDWWTRPGSLEVFSGNALLTGMRPLATVYSGHQFGVWAGQLGDGRALMLGGLDTPNGHFELQLKGAGLTPYSRRGDGRAVLRSSIREFLCSEAMAALGIPTTRALAITGSTRLKVQRETVETSAIVTRVAPSFLRFGHFEHFAHHGMPDQLRVLFDHFVRHHAPECAEAPNPVTAVLAQVAAQTAEMVARWQAVGFMHGVMNTDNMSMLGLTIDYGPFGFMDGFDPGHVCNHSDHQGRYAFARQPQVAFWNLHALAQALLPLMPNVDTDQDAAGDELIAALDVYRERFGTTLLGEMRAKLGLGTALDEDGPLVDDWLRLLALHHTDYTIAHRRLAAFDPEQPPEAPTHAPLRDLFVDRDAFDAWAHRYAGRLKREPSDACATRAARMHAVNPAVVLRNHLAETAIRQAEAGDFSEVRRLLDVLRRPFDEPAQASDAGFPPDWAQTLEVSCSS</sequence>
<evidence type="ECO:0000256" key="1">
    <source>
        <dbReference type="ARBA" id="ARBA00009747"/>
    </source>
</evidence>
<comment type="catalytic activity">
    <reaction evidence="8">
        <text>L-seryl-[protein] + ATP = 3-O-(5'-adenylyl)-L-seryl-[protein] + diphosphate</text>
        <dbReference type="Rhea" id="RHEA:58120"/>
        <dbReference type="Rhea" id="RHEA-COMP:9863"/>
        <dbReference type="Rhea" id="RHEA-COMP:15073"/>
        <dbReference type="ChEBI" id="CHEBI:29999"/>
        <dbReference type="ChEBI" id="CHEBI:30616"/>
        <dbReference type="ChEBI" id="CHEBI:33019"/>
        <dbReference type="ChEBI" id="CHEBI:142516"/>
        <dbReference type="EC" id="2.7.7.108"/>
    </reaction>
</comment>
<dbReference type="EMBL" id="NIOF01000001">
    <property type="protein sequence ID" value="OWQ93397.1"/>
    <property type="molecule type" value="Genomic_DNA"/>
</dbReference>
<dbReference type="Pfam" id="PF02696">
    <property type="entry name" value="SelO"/>
    <property type="match status" value="1"/>
</dbReference>
<keyword evidence="6 8" id="KW-0067">ATP-binding</keyword>
<feature type="binding site" evidence="8">
    <location>
        <position position="137"/>
    </location>
    <ligand>
        <name>ATP</name>
        <dbReference type="ChEBI" id="CHEBI:30616"/>
    </ligand>
</feature>
<feature type="binding site" evidence="8">
    <location>
        <position position="275"/>
    </location>
    <ligand>
        <name>ATP</name>
        <dbReference type="ChEBI" id="CHEBI:30616"/>
    </ligand>
</feature>
<name>A0A246JLB1_9BURK</name>
<keyword evidence="3 8" id="KW-0548">Nucleotidyltransferase</keyword>
<dbReference type="GO" id="GO:0030145">
    <property type="term" value="F:manganese ion binding"/>
    <property type="evidence" value="ECO:0007669"/>
    <property type="project" value="UniProtKB-UniRule"/>
</dbReference>
<dbReference type="EC" id="2.7.7.-" evidence="8"/>
<keyword evidence="8" id="KW-0464">Manganese</keyword>
<keyword evidence="10" id="KW-1185">Reference proteome</keyword>
<accession>A0A246JLB1</accession>
<dbReference type="OrthoDB" id="9776281at2"/>
<comment type="function">
    <text evidence="8">Nucleotidyltransferase involved in the post-translational modification of proteins. It can catalyze the addition of adenosine monophosphate (AMP) or uridine monophosphate (UMP) to a protein, resulting in modifications known as AMPylation and UMPylation.</text>
</comment>
<feature type="binding site" evidence="8">
    <location>
        <position position="266"/>
    </location>
    <ligand>
        <name>Mg(2+)</name>
        <dbReference type="ChEBI" id="CHEBI:18420"/>
    </ligand>
</feature>
<comment type="catalytic activity">
    <reaction evidence="8">
        <text>L-histidyl-[protein] + UTP = N(tele)-(5'-uridylyl)-L-histidyl-[protein] + diphosphate</text>
        <dbReference type="Rhea" id="RHEA:83891"/>
        <dbReference type="Rhea" id="RHEA-COMP:9745"/>
        <dbReference type="Rhea" id="RHEA-COMP:20239"/>
        <dbReference type="ChEBI" id="CHEBI:29979"/>
        <dbReference type="ChEBI" id="CHEBI:33019"/>
        <dbReference type="ChEBI" id="CHEBI:46398"/>
        <dbReference type="ChEBI" id="CHEBI:233474"/>
    </reaction>
</comment>